<dbReference type="Pfam" id="PF03401">
    <property type="entry name" value="TctC"/>
    <property type="match status" value="1"/>
</dbReference>
<evidence type="ECO:0000256" key="2">
    <source>
        <dbReference type="SAM" id="SignalP"/>
    </source>
</evidence>
<dbReference type="RefSeq" id="WP_060609179.1">
    <property type="nucleotide sequence ID" value="NZ_FQZC01000004.1"/>
</dbReference>
<keyword evidence="3" id="KW-0675">Receptor</keyword>
<dbReference type="PIRSF" id="PIRSF017082">
    <property type="entry name" value="YflP"/>
    <property type="match status" value="1"/>
</dbReference>
<dbReference type="Gene3D" id="3.40.190.150">
    <property type="entry name" value="Bordetella uptake gene, domain 1"/>
    <property type="match status" value="1"/>
</dbReference>
<protein>
    <submittedName>
        <fullName evidence="3">Tripartite-type tricarboxylate transporter, receptor component TctC</fullName>
    </submittedName>
</protein>
<evidence type="ECO:0000313" key="4">
    <source>
        <dbReference type="Proteomes" id="UP000184290"/>
    </source>
</evidence>
<evidence type="ECO:0000256" key="1">
    <source>
        <dbReference type="ARBA" id="ARBA00006987"/>
    </source>
</evidence>
<gene>
    <name evidence="3" type="ORF">SAMN02745911_3312</name>
</gene>
<reference evidence="3 4" key="1">
    <citation type="submission" date="2016-11" db="EMBL/GenBank/DDBJ databases">
        <authorList>
            <person name="Varghese N."/>
            <person name="Submissions S."/>
        </authorList>
    </citation>
    <scope>NUCLEOTIDE SEQUENCE [LARGE SCALE GENOMIC DNA]</scope>
    <source>
        <strain evidence="3 4">DSM 21988</strain>
    </source>
</reference>
<dbReference type="SUPFAM" id="SSF53850">
    <property type="entry name" value="Periplasmic binding protein-like II"/>
    <property type="match status" value="1"/>
</dbReference>
<dbReference type="Proteomes" id="UP000184290">
    <property type="component" value="Unassembled WGS sequence"/>
</dbReference>
<dbReference type="InterPro" id="IPR042100">
    <property type="entry name" value="Bug_dom1"/>
</dbReference>
<comment type="caution">
    <text evidence="3">The sequence shown here is derived from an EMBL/GenBank/DDBJ whole genome shotgun (WGS) entry which is preliminary data.</text>
</comment>
<dbReference type="EMBL" id="FQZC01000004">
    <property type="protein sequence ID" value="SHJ78172.1"/>
    <property type="molecule type" value="Genomic_DNA"/>
</dbReference>
<sequence length="320" mass="32631">MKYVFGAAALACAVMTGPAIAQDYPSRPITMIVPYTPGGATDIIGRVIAEGLRGQLGQSVIVENVAGAGGSVGALQASRTQPDGYTILMGALTSHSINMNLTPPPGFDLTTDFETAGLAGFVPLALVTRPGFEADDVAGLIEMAKASPGELTYASSGAGSPQHLGMEMLKDMAGLDIVHVPYQGSSPAVTDLMGGHVDVMIDTVPSILPSVSGGGLRVLGVATLEPSPFLEGVPTIASGGVEGFEVVSWFGVLLPKGTPDAVADRLNTAINAVLTDDEVLAALNRQGVVPAPGSRADQAGRMQAEIEKWRGVIAAAGPME</sequence>
<dbReference type="PANTHER" id="PTHR42928:SF5">
    <property type="entry name" value="BLR1237 PROTEIN"/>
    <property type="match status" value="1"/>
</dbReference>
<evidence type="ECO:0000313" key="3">
    <source>
        <dbReference type="EMBL" id="SHJ78172.1"/>
    </source>
</evidence>
<dbReference type="InterPro" id="IPR005064">
    <property type="entry name" value="BUG"/>
</dbReference>
<comment type="similarity">
    <text evidence="1">Belongs to the UPF0065 (bug) family.</text>
</comment>
<dbReference type="Gene3D" id="3.40.190.10">
    <property type="entry name" value="Periplasmic binding protein-like II"/>
    <property type="match status" value="1"/>
</dbReference>
<keyword evidence="4" id="KW-1185">Reference proteome</keyword>
<organism evidence="3 4">
    <name type="scientific">Aureimonas altamirensis DSM 21988</name>
    <dbReference type="NCBI Taxonomy" id="1121026"/>
    <lineage>
        <taxon>Bacteria</taxon>
        <taxon>Pseudomonadati</taxon>
        <taxon>Pseudomonadota</taxon>
        <taxon>Alphaproteobacteria</taxon>
        <taxon>Hyphomicrobiales</taxon>
        <taxon>Aurantimonadaceae</taxon>
        <taxon>Aureimonas</taxon>
    </lineage>
</organism>
<feature type="chain" id="PRO_5045699335" evidence="2">
    <location>
        <begin position="22"/>
        <end position="320"/>
    </location>
</feature>
<name>A0ABY1IPJ4_9HYPH</name>
<proteinExistence type="inferred from homology"/>
<keyword evidence="2" id="KW-0732">Signal</keyword>
<dbReference type="CDD" id="cd13578">
    <property type="entry name" value="PBP2_Bug27"/>
    <property type="match status" value="1"/>
</dbReference>
<accession>A0ABY1IPJ4</accession>
<dbReference type="PANTHER" id="PTHR42928">
    <property type="entry name" value="TRICARBOXYLATE-BINDING PROTEIN"/>
    <property type="match status" value="1"/>
</dbReference>
<feature type="signal peptide" evidence="2">
    <location>
        <begin position="1"/>
        <end position="21"/>
    </location>
</feature>